<evidence type="ECO:0000256" key="1">
    <source>
        <dbReference type="ARBA" id="ARBA00022574"/>
    </source>
</evidence>
<dbReference type="AlphaFoldDB" id="A0DA42"/>
<gene>
    <name evidence="3" type="ORF">GSPATT00039359001</name>
</gene>
<dbReference type="PANTHER" id="PTHR13720">
    <property type="entry name" value="WD-40 REPEAT PROTEIN"/>
    <property type="match status" value="1"/>
</dbReference>
<evidence type="ECO:0000313" key="4">
    <source>
        <dbReference type="Proteomes" id="UP000000600"/>
    </source>
</evidence>
<keyword evidence="4" id="KW-1185">Reference proteome</keyword>
<dbReference type="OrthoDB" id="286304at2759"/>
<reference evidence="3 4" key="1">
    <citation type="journal article" date="2006" name="Nature">
        <title>Global trends of whole-genome duplications revealed by the ciliate Paramecium tetraurelia.</title>
        <authorList>
            <consortium name="Genoscope"/>
            <person name="Aury J.-M."/>
            <person name="Jaillon O."/>
            <person name="Duret L."/>
            <person name="Noel B."/>
            <person name="Jubin C."/>
            <person name="Porcel B.M."/>
            <person name="Segurens B."/>
            <person name="Daubin V."/>
            <person name="Anthouard V."/>
            <person name="Aiach N."/>
            <person name="Arnaiz O."/>
            <person name="Billaut A."/>
            <person name="Beisson J."/>
            <person name="Blanc I."/>
            <person name="Bouhouche K."/>
            <person name="Camara F."/>
            <person name="Duharcourt S."/>
            <person name="Guigo R."/>
            <person name="Gogendeau D."/>
            <person name="Katinka M."/>
            <person name="Keller A.-M."/>
            <person name="Kissmehl R."/>
            <person name="Klotz C."/>
            <person name="Koll F."/>
            <person name="Le Moue A."/>
            <person name="Lepere C."/>
            <person name="Malinsky S."/>
            <person name="Nowacki M."/>
            <person name="Nowak J.K."/>
            <person name="Plattner H."/>
            <person name="Poulain J."/>
            <person name="Ruiz F."/>
            <person name="Serrano V."/>
            <person name="Zagulski M."/>
            <person name="Dessen P."/>
            <person name="Betermier M."/>
            <person name="Weissenbach J."/>
            <person name="Scarpelli C."/>
            <person name="Schachter V."/>
            <person name="Sperling L."/>
            <person name="Meyer E."/>
            <person name="Cohen J."/>
            <person name="Wincker P."/>
        </authorList>
    </citation>
    <scope>NUCLEOTIDE SEQUENCE [LARGE SCALE GENOMIC DNA]</scope>
    <source>
        <strain evidence="3 4">Stock d4-2</strain>
    </source>
</reference>
<dbReference type="HOGENOM" id="CLU_935258_0_0_1"/>
<dbReference type="GeneID" id="5033090"/>
<sequence>MDCINFEDGGAVFALGTVSGKVYLRLDWEESPRWYDCKHQVNDLKFSSDTSCLVCAVQDAFVYVFFLNNTSYFQTAPKKIHFEGEFPICLDFVDDCKAFIVGTTMKNQYKIELPDLKSKNLLQENEKLNSTTWVIRYPLSSSSNQNSKKEQYSLAAGEGGYVYFWRDREQLETNCGGFLRGHASNVSRLQMTKSQDVFYTVGTNDNTLIEWKIDFINDLADFSKPFQQDDKLQINKPGLNNFSMASNKQDFNQTIDEIFKREKDYCFFLNNISDKFRDNFVQFRATNQKMLNGLLHKN</sequence>
<dbReference type="KEGG" id="ptm:GSPATT00039359001"/>
<dbReference type="EMBL" id="CT868346">
    <property type="protein sequence ID" value="CAK79909.1"/>
    <property type="molecule type" value="Genomic_DNA"/>
</dbReference>
<dbReference type="InterPro" id="IPR050630">
    <property type="entry name" value="WD_repeat_EMAP"/>
</dbReference>
<dbReference type="RefSeq" id="XP_001447306.1">
    <property type="nucleotide sequence ID" value="XM_001447269.1"/>
</dbReference>
<protein>
    <submittedName>
        <fullName evidence="3">Uncharacterized protein</fullName>
    </submittedName>
</protein>
<dbReference type="Gene3D" id="2.130.10.10">
    <property type="entry name" value="YVTN repeat-like/Quinoprotein amine dehydrogenase"/>
    <property type="match status" value="1"/>
</dbReference>
<proteinExistence type="predicted"/>
<dbReference type="PANTHER" id="PTHR13720:SF33">
    <property type="entry name" value="HELP DOMAIN-CONTAINING PROTEIN"/>
    <property type="match status" value="1"/>
</dbReference>
<dbReference type="InterPro" id="IPR015943">
    <property type="entry name" value="WD40/YVTN_repeat-like_dom_sf"/>
</dbReference>
<name>A0DA42_PARTE</name>
<dbReference type="SUPFAM" id="SSF50978">
    <property type="entry name" value="WD40 repeat-like"/>
    <property type="match status" value="1"/>
</dbReference>
<keyword evidence="2" id="KW-0677">Repeat</keyword>
<evidence type="ECO:0000313" key="3">
    <source>
        <dbReference type="EMBL" id="CAK79909.1"/>
    </source>
</evidence>
<dbReference type="eggNOG" id="KOG2106">
    <property type="taxonomic scope" value="Eukaryota"/>
</dbReference>
<dbReference type="InParanoid" id="A0DA42"/>
<keyword evidence="1" id="KW-0853">WD repeat</keyword>
<organism evidence="3 4">
    <name type="scientific">Paramecium tetraurelia</name>
    <dbReference type="NCBI Taxonomy" id="5888"/>
    <lineage>
        <taxon>Eukaryota</taxon>
        <taxon>Sar</taxon>
        <taxon>Alveolata</taxon>
        <taxon>Ciliophora</taxon>
        <taxon>Intramacronucleata</taxon>
        <taxon>Oligohymenophorea</taxon>
        <taxon>Peniculida</taxon>
        <taxon>Parameciidae</taxon>
        <taxon>Paramecium</taxon>
    </lineage>
</organism>
<dbReference type="STRING" id="5888.A0DA42"/>
<dbReference type="Proteomes" id="UP000000600">
    <property type="component" value="Unassembled WGS sequence"/>
</dbReference>
<evidence type="ECO:0000256" key="2">
    <source>
        <dbReference type="ARBA" id="ARBA00022737"/>
    </source>
</evidence>
<accession>A0DA42</accession>
<dbReference type="InterPro" id="IPR036322">
    <property type="entry name" value="WD40_repeat_dom_sf"/>
</dbReference>